<protein>
    <recommendedName>
        <fullName evidence="2">Costars domain-containing protein</fullName>
    </recommendedName>
</protein>
<organism evidence="3 5">
    <name type="scientific">Didymodactylos carnosus</name>
    <dbReference type="NCBI Taxonomy" id="1234261"/>
    <lineage>
        <taxon>Eukaryota</taxon>
        <taxon>Metazoa</taxon>
        <taxon>Spiralia</taxon>
        <taxon>Gnathifera</taxon>
        <taxon>Rotifera</taxon>
        <taxon>Eurotatoria</taxon>
        <taxon>Bdelloidea</taxon>
        <taxon>Philodinida</taxon>
        <taxon>Philodinidae</taxon>
        <taxon>Didymodactylos</taxon>
    </lineage>
</organism>
<evidence type="ECO:0000313" key="4">
    <source>
        <dbReference type="EMBL" id="CAF3923623.1"/>
    </source>
</evidence>
<evidence type="ECO:0000256" key="1">
    <source>
        <dbReference type="ARBA" id="ARBA00006126"/>
    </source>
</evidence>
<proteinExistence type="inferred from homology"/>
<dbReference type="GO" id="GO:0032970">
    <property type="term" value="P:regulation of actin filament-based process"/>
    <property type="evidence" value="ECO:0007669"/>
    <property type="project" value="TreeGrafter"/>
</dbReference>
<dbReference type="Pfam" id="PF14705">
    <property type="entry name" value="Costars"/>
    <property type="match status" value="1"/>
</dbReference>
<accession>A0A8S2E558</accession>
<dbReference type="PANTHER" id="PTHR46334:SF1">
    <property type="entry name" value="COSTARS FAMILY PROTEIN ABRACL"/>
    <property type="match status" value="1"/>
</dbReference>
<dbReference type="InterPro" id="IPR044302">
    <property type="entry name" value="Costars"/>
</dbReference>
<dbReference type="Proteomes" id="UP000677228">
    <property type="component" value="Unassembled WGS sequence"/>
</dbReference>
<dbReference type="AlphaFoldDB" id="A0A8S2E558"/>
<dbReference type="PANTHER" id="PTHR46334">
    <property type="entry name" value="COSTARS FAMILY PROTEIN ABRACL"/>
    <property type="match status" value="1"/>
</dbReference>
<evidence type="ECO:0000313" key="3">
    <source>
        <dbReference type="EMBL" id="CAF1135364.1"/>
    </source>
</evidence>
<name>A0A8S2E558_9BILA</name>
<dbReference type="Gene3D" id="1.10.10.1540">
    <property type="entry name" value="Costar domain"/>
    <property type="match status" value="1"/>
</dbReference>
<dbReference type="SMART" id="SM01283">
    <property type="entry name" value="Costars"/>
    <property type="match status" value="1"/>
</dbReference>
<evidence type="ECO:0000313" key="5">
    <source>
        <dbReference type="Proteomes" id="UP000677228"/>
    </source>
</evidence>
<dbReference type="InterPro" id="IPR027817">
    <property type="entry name" value="Costars_dom"/>
</dbReference>
<evidence type="ECO:0000259" key="2">
    <source>
        <dbReference type="SMART" id="SM01283"/>
    </source>
</evidence>
<dbReference type="EMBL" id="CAJOBA010023750">
    <property type="protein sequence ID" value="CAF3923623.1"/>
    <property type="molecule type" value="Genomic_DNA"/>
</dbReference>
<dbReference type="EMBL" id="CAJNOK010011228">
    <property type="protein sequence ID" value="CAF1135364.1"/>
    <property type="molecule type" value="Genomic_DNA"/>
</dbReference>
<gene>
    <name evidence="3" type="ORF">OVA965_LOCUS20858</name>
    <name evidence="4" type="ORF">TMI583_LOCUS21365</name>
</gene>
<dbReference type="InterPro" id="IPR038095">
    <property type="entry name" value="Costars_sf"/>
</dbReference>
<dbReference type="Proteomes" id="UP000682733">
    <property type="component" value="Unassembled WGS sequence"/>
</dbReference>
<sequence length="106" mass="12064">MRYVRLAWEKCTLQPLSDNTMANAAQVDHEIEFLVDFIRANGKKSNDNKYQITFGELFQNDQIANTLESLAGTLKAAKKKKIVTYKAELLLQGVSDKEIITLEKQD</sequence>
<feature type="domain" description="Costars" evidence="2">
    <location>
        <begin position="25"/>
        <end position="103"/>
    </location>
</feature>
<comment type="similarity">
    <text evidence="1">Belongs to the costars family.</text>
</comment>
<reference evidence="3" key="1">
    <citation type="submission" date="2021-02" db="EMBL/GenBank/DDBJ databases">
        <authorList>
            <person name="Nowell W R."/>
        </authorList>
    </citation>
    <scope>NUCLEOTIDE SEQUENCE</scope>
</reference>
<comment type="caution">
    <text evidence="3">The sequence shown here is derived from an EMBL/GenBank/DDBJ whole genome shotgun (WGS) entry which is preliminary data.</text>
</comment>